<keyword evidence="3" id="KW-1185">Reference proteome</keyword>
<sequence length="250" mass="27615">MKLMETYYKEILSYLQEIMKTEKAAMKKAAEAIAEQLKQDKIFYVYGPGGHSNLAAQEVFFRAGGLMHASAILDEGTLLSSGALRSMAIERMPGYGRIVLDNYQLKAGDLLIIVNAYGMNAATIDAALYAKELGLTTIGICSFEHANQTPENHPARHPSKKNLQEIVDISIDSKIKVGDAVIEIEGQQQKVGPVSTFTNAFILNNITIEATRILAEQNIEPPIWKSGNATGGDEWNNQFISRFKNKIKHL</sequence>
<dbReference type="SUPFAM" id="SSF53697">
    <property type="entry name" value="SIS domain"/>
    <property type="match status" value="1"/>
</dbReference>
<dbReference type="InterPro" id="IPR050099">
    <property type="entry name" value="SIS_GmhA/DiaA_subfam"/>
</dbReference>
<comment type="caution">
    <text evidence="2">The sequence shown here is derived from an EMBL/GenBank/DDBJ whole genome shotgun (WGS) entry which is preliminary data.</text>
</comment>
<name>A0A8J2TR07_9BACI</name>
<dbReference type="AlphaFoldDB" id="A0A8J2TR07"/>
<dbReference type="GO" id="GO:1901135">
    <property type="term" value="P:carbohydrate derivative metabolic process"/>
    <property type="evidence" value="ECO:0007669"/>
    <property type="project" value="InterPro"/>
</dbReference>
<dbReference type="Pfam" id="PF13580">
    <property type="entry name" value="SIS_2"/>
    <property type="match status" value="1"/>
</dbReference>
<accession>A0A8J2TR07</accession>
<reference evidence="2" key="1">
    <citation type="journal article" date="2014" name="Int. J. Syst. Evol. Microbiol.">
        <title>Complete genome sequence of Corynebacterium casei LMG S-19264T (=DSM 44701T), isolated from a smear-ripened cheese.</title>
        <authorList>
            <consortium name="US DOE Joint Genome Institute (JGI-PGF)"/>
            <person name="Walter F."/>
            <person name="Albersmeier A."/>
            <person name="Kalinowski J."/>
            <person name="Ruckert C."/>
        </authorList>
    </citation>
    <scope>NUCLEOTIDE SEQUENCE</scope>
    <source>
        <strain evidence="2">CGMCC 1.12360</strain>
    </source>
</reference>
<dbReference type="Gene3D" id="3.40.50.10490">
    <property type="entry name" value="Glucose-6-phosphate isomerase like protein, domain 1"/>
    <property type="match status" value="1"/>
</dbReference>
<evidence type="ECO:0000313" key="3">
    <source>
        <dbReference type="Proteomes" id="UP000602050"/>
    </source>
</evidence>
<organism evidence="2 3">
    <name type="scientific">Compostibacillus humi</name>
    <dbReference type="NCBI Taxonomy" id="1245525"/>
    <lineage>
        <taxon>Bacteria</taxon>
        <taxon>Bacillati</taxon>
        <taxon>Bacillota</taxon>
        <taxon>Bacilli</taxon>
        <taxon>Bacillales</taxon>
        <taxon>Bacillaceae</taxon>
        <taxon>Compostibacillus</taxon>
    </lineage>
</organism>
<dbReference type="PANTHER" id="PTHR30390">
    <property type="entry name" value="SEDOHEPTULOSE 7-PHOSPHATE ISOMERASE / DNAA INITIATOR-ASSOCIATING FACTOR FOR REPLICATION INITIATION"/>
    <property type="match status" value="1"/>
</dbReference>
<dbReference type="PROSITE" id="PS51464">
    <property type="entry name" value="SIS"/>
    <property type="match status" value="1"/>
</dbReference>
<dbReference type="InterPro" id="IPR046348">
    <property type="entry name" value="SIS_dom_sf"/>
</dbReference>
<proteinExistence type="predicted"/>
<dbReference type="PANTHER" id="PTHR30390:SF7">
    <property type="entry name" value="PHOSPHOHEPTOSE ISOMERASE"/>
    <property type="match status" value="1"/>
</dbReference>
<reference evidence="2" key="2">
    <citation type="submission" date="2020-09" db="EMBL/GenBank/DDBJ databases">
        <authorList>
            <person name="Sun Q."/>
            <person name="Zhou Y."/>
        </authorList>
    </citation>
    <scope>NUCLEOTIDE SEQUENCE</scope>
    <source>
        <strain evidence="2">CGMCC 1.12360</strain>
    </source>
</reference>
<dbReference type="EMBL" id="BMEV01000069">
    <property type="protein sequence ID" value="GFZ86719.1"/>
    <property type="molecule type" value="Genomic_DNA"/>
</dbReference>
<dbReference type="InterPro" id="IPR001347">
    <property type="entry name" value="SIS_dom"/>
</dbReference>
<evidence type="ECO:0000313" key="2">
    <source>
        <dbReference type="EMBL" id="GFZ86719.1"/>
    </source>
</evidence>
<dbReference type="NCBIfam" id="NF002805">
    <property type="entry name" value="PRK02947.1"/>
    <property type="match status" value="1"/>
</dbReference>
<feature type="domain" description="SIS" evidence="1">
    <location>
        <begin position="33"/>
        <end position="216"/>
    </location>
</feature>
<dbReference type="GO" id="GO:0097367">
    <property type="term" value="F:carbohydrate derivative binding"/>
    <property type="evidence" value="ECO:0007669"/>
    <property type="project" value="InterPro"/>
</dbReference>
<dbReference type="Proteomes" id="UP000602050">
    <property type="component" value="Unassembled WGS sequence"/>
</dbReference>
<evidence type="ECO:0000259" key="1">
    <source>
        <dbReference type="PROSITE" id="PS51464"/>
    </source>
</evidence>
<protein>
    <recommendedName>
        <fullName evidence="1">SIS domain-containing protein</fullName>
    </recommendedName>
</protein>
<dbReference type="RefSeq" id="WP_188393067.1">
    <property type="nucleotide sequence ID" value="NZ_BMEV01000069.1"/>
</dbReference>
<gene>
    <name evidence="2" type="ORF">GCM10010978_28250</name>
</gene>